<organism evidence="3 4">
    <name type="scientific">Candidatus Campbellbacteria bacterium RIFOXYC2_FULL_35_25</name>
    <dbReference type="NCBI Taxonomy" id="1797582"/>
    <lineage>
        <taxon>Bacteria</taxon>
        <taxon>Candidatus Campbelliibacteriota</taxon>
    </lineage>
</organism>
<evidence type="ECO:0000313" key="4">
    <source>
        <dbReference type="Proteomes" id="UP000179003"/>
    </source>
</evidence>
<gene>
    <name evidence="3" type="ORF">A2442_02685</name>
</gene>
<name>A0A1F5EJ07_9BACT</name>
<evidence type="ECO:0000313" key="3">
    <source>
        <dbReference type="EMBL" id="OGD67388.1"/>
    </source>
</evidence>
<dbReference type="EMBL" id="MFAE01000005">
    <property type="protein sequence ID" value="OGD67388.1"/>
    <property type="molecule type" value="Genomic_DNA"/>
</dbReference>
<feature type="transmembrane region" description="Helical" evidence="1">
    <location>
        <begin position="12"/>
        <end position="30"/>
    </location>
</feature>
<keyword evidence="1" id="KW-0812">Transmembrane</keyword>
<feature type="transmembrane region" description="Helical" evidence="1">
    <location>
        <begin position="88"/>
        <end position="114"/>
    </location>
</feature>
<proteinExistence type="predicted"/>
<feature type="transmembrane region" description="Helical" evidence="1">
    <location>
        <begin position="64"/>
        <end position="82"/>
    </location>
</feature>
<sequence length="219" mass="25475">MNNVYQDLKINFLKLAGAILFVGFLYRGDFQEMFRVILWGIVLPLFVGIIVNFFIKDDKQTKKISITVCLIILALIIFRSNSISPSPLILMAFAWGSLVLFLLGTLVINILLLFKKYLNRIKIENIAEIKIDSSGRLFVRPEKRIFDLIYKGVYPVSWDDNNKFLYYPNPEKMTYMETYSEILAAVLNEYDCRLKLTPNTVWVNIPDNIKKFILSRDLV</sequence>
<dbReference type="Proteomes" id="UP000179003">
    <property type="component" value="Unassembled WGS sequence"/>
</dbReference>
<dbReference type="InterPro" id="IPR041376">
    <property type="entry name" value="Hfx_Cass5"/>
</dbReference>
<comment type="caution">
    <text evidence="3">The sequence shown here is derived from an EMBL/GenBank/DDBJ whole genome shotgun (WGS) entry which is preliminary data.</text>
</comment>
<accession>A0A1F5EJ07</accession>
<dbReference type="Gene3D" id="1.20.5.1210">
    <property type="entry name" value="Integron cassette protein helical domain"/>
    <property type="match status" value="1"/>
</dbReference>
<evidence type="ECO:0000259" key="2">
    <source>
        <dbReference type="Pfam" id="PF18287"/>
    </source>
</evidence>
<keyword evidence="1" id="KW-1133">Transmembrane helix</keyword>
<feature type="transmembrane region" description="Helical" evidence="1">
    <location>
        <begin position="36"/>
        <end position="55"/>
    </location>
</feature>
<protein>
    <recommendedName>
        <fullName evidence="2">Integron Cassette Protein Hfx-Cass5 domain-containing protein</fullName>
    </recommendedName>
</protein>
<keyword evidence="1" id="KW-0472">Membrane</keyword>
<reference evidence="3 4" key="1">
    <citation type="journal article" date="2016" name="Nat. Commun.">
        <title>Thousands of microbial genomes shed light on interconnected biogeochemical processes in an aquifer system.</title>
        <authorList>
            <person name="Anantharaman K."/>
            <person name="Brown C.T."/>
            <person name="Hug L.A."/>
            <person name="Sharon I."/>
            <person name="Castelle C.J."/>
            <person name="Probst A.J."/>
            <person name="Thomas B.C."/>
            <person name="Singh A."/>
            <person name="Wilkins M.J."/>
            <person name="Karaoz U."/>
            <person name="Brodie E.L."/>
            <person name="Williams K.H."/>
            <person name="Hubbard S.S."/>
            <person name="Banfield J.F."/>
        </authorList>
    </citation>
    <scope>NUCLEOTIDE SEQUENCE [LARGE SCALE GENOMIC DNA]</scope>
</reference>
<evidence type="ECO:0000256" key="1">
    <source>
        <dbReference type="SAM" id="Phobius"/>
    </source>
</evidence>
<dbReference type="Gene3D" id="2.20.20.40">
    <property type="entry name" value="Integron cassette protein"/>
    <property type="match status" value="1"/>
</dbReference>
<feature type="domain" description="Integron Cassette Protein Hfx-Cass5" evidence="2">
    <location>
        <begin position="124"/>
        <end position="196"/>
    </location>
</feature>
<dbReference type="Pfam" id="PF18287">
    <property type="entry name" value="Hfx_Cass5"/>
    <property type="match status" value="1"/>
</dbReference>
<dbReference type="AlphaFoldDB" id="A0A1F5EJ07"/>